<organism evidence="2 3">
    <name type="scientific">Zopfia rhizophila CBS 207.26</name>
    <dbReference type="NCBI Taxonomy" id="1314779"/>
    <lineage>
        <taxon>Eukaryota</taxon>
        <taxon>Fungi</taxon>
        <taxon>Dikarya</taxon>
        <taxon>Ascomycota</taxon>
        <taxon>Pezizomycotina</taxon>
        <taxon>Dothideomycetes</taxon>
        <taxon>Dothideomycetes incertae sedis</taxon>
        <taxon>Zopfiaceae</taxon>
        <taxon>Zopfia</taxon>
    </lineage>
</organism>
<feature type="compositionally biased region" description="Acidic residues" evidence="1">
    <location>
        <begin position="110"/>
        <end position="144"/>
    </location>
</feature>
<proteinExistence type="predicted"/>
<evidence type="ECO:0000313" key="3">
    <source>
        <dbReference type="Proteomes" id="UP000800200"/>
    </source>
</evidence>
<evidence type="ECO:0000313" key="2">
    <source>
        <dbReference type="EMBL" id="KAF2181400.1"/>
    </source>
</evidence>
<sequence>MEPSNCRASAYLKIAPLAEYPRTAILFFLSSSLPLAIHTKQQPLPPQPSPPYEPSLLLFKRHLSLAFRAHTRVYKSPSSLSSLFPTLTEGQSRYASLYLERCLSSSVVSDDDSEYTTDLTSVDEDIDEDDNVSDGQMTDEESLQEEQPRPAAYYPAHAEKV</sequence>
<feature type="region of interest" description="Disordered" evidence="1">
    <location>
        <begin position="110"/>
        <end position="161"/>
    </location>
</feature>
<evidence type="ECO:0000256" key="1">
    <source>
        <dbReference type="SAM" id="MobiDB-lite"/>
    </source>
</evidence>
<name>A0A6A6DTU1_9PEZI</name>
<gene>
    <name evidence="2" type="ORF">K469DRAFT_792623</name>
</gene>
<dbReference type="EMBL" id="ML994653">
    <property type="protein sequence ID" value="KAF2181400.1"/>
    <property type="molecule type" value="Genomic_DNA"/>
</dbReference>
<dbReference type="Proteomes" id="UP000800200">
    <property type="component" value="Unassembled WGS sequence"/>
</dbReference>
<reference evidence="2" key="1">
    <citation type="journal article" date="2020" name="Stud. Mycol.">
        <title>101 Dothideomycetes genomes: a test case for predicting lifestyles and emergence of pathogens.</title>
        <authorList>
            <person name="Haridas S."/>
            <person name="Albert R."/>
            <person name="Binder M."/>
            <person name="Bloem J."/>
            <person name="Labutti K."/>
            <person name="Salamov A."/>
            <person name="Andreopoulos B."/>
            <person name="Baker S."/>
            <person name="Barry K."/>
            <person name="Bills G."/>
            <person name="Bluhm B."/>
            <person name="Cannon C."/>
            <person name="Castanera R."/>
            <person name="Culley D."/>
            <person name="Daum C."/>
            <person name="Ezra D."/>
            <person name="Gonzalez J."/>
            <person name="Henrissat B."/>
            <person name="Kuo A."/>
            <person name="Liang C."/>
            <person name="Lipzen A."/>
            <person name="Lutzoni F."/>
            <person name="Magnuson J."/>
            <person name="Mondo S."/>
            <person name="Nolan M."/>
            <person name="Ohm R."/>
            <person name="Pangilinan J."/>
            <person name="Park H.-J."/>
            <person name="Ramirez L."/>
            <person name="Alfaro M."/>
            <person name="Sun H."/>
            <person name="Tritt A."/>
            <person name="Yoshinaga Y."/>
            <person name="Zwiers L.-H."/>
            <person name="Turgeon B."/>
            <person name="Goodwin S."/>
            <person name="Spatafora J."/>
            <person name="Crous P."/>
            <person name="Grigoriev I."/>
        </authorList>
    </citation>
    <scope>NUCLEOTIDE SEQUENCE</scope>
    <source>
        <strain evidence="2">CBS 207.26</strain>
    </source>
</reference>
<dbReference type="AlphaFoldDB" id="A0A6A6DTU1"/>
<accession>A0A6A6DTU1</accession>
<protein>
    <submittedName>
        <fullName evidence="2">Uncharacterized protein</fullName>
    </submittedName>
</protein>
<keyword evidence="3" id="KW-1185">Reference proteome</keyword>